<protein>
    <submittedName>
        <fullName evidence="2">Glycosyl transferase family 2</fullName>
    </submittedName>
</protein>
<name>A0A9C7FJE8_9BURK</name>
<dbReference type="SUPFAM" id="SSF53448">
    <property type="entry name" value="Nucleotide-diphospho-sugar transferases"/>
    <property type="match status" value="1"/>
</dbReference>
<dbReference type="Proteomes" id="UP001211097">
    <property type="component" value="Chromosome"/>
</dbReference>
<dbReference type="Gene3D" id="3.90.550.10">
    <property type="entry name" value="Spore Coat Polysaccharide Biosynthesis Protein SpsA, Chain A"/>
    <property type="match status" value="1"/>
</dbReference>
<gene>
    <name evidence="2" type="ORF">PKF023_03210</name>
</gene>
<proteinExistence type="predicted"/>
<reference evidence="2" key="1">
    <citation type="submission" date="2022-11" db="EMBL/GenBank/DDBJ databases">
        <title>Complete Genome Sequences of three Polynucleobacter sp. Subcluster PnecC Strains KF022, KF023, and KF032 Isolated from a Shallow Eutrophic Lake in Japan.</title>
        <authorList>
            <person name="Ogata Y."/>
            <person name="Watanabe K."/>
            <person name="Takemine S."/>
            <person name="Shindo C."/>
            <person name="Kurokawa R."/>
            <person name="Suda W."/>
        </authorList>
    </citation>
    <scope>NUCLEOTIDE SEQUENCE</scope>
    <source>
        <strain evidence="2">KF023</strain>
    </source>
</reference>
<dbReference type="AlphaFoldDB" id="A0A9C7FJE8"/>
<dbReference type="GO" id="GO:0016740">
    <property type="term" value="F:transferase activity"/>
    <property type="evidence" value="ECO:0007669"/>
    <property type="project" value="UniProtKB-KW"/>
</dbReference>
<dbReference type="InterPro" id="IPR001173">
    <property type="entry name" value="Glyco_trans_2-like"/>
</dbReference>
<sequence length="279" mass="31432">MTNWGLFVSDDGSSDATKKILADFADEYADHEVKVFDGPKKGFAQNFLSLVCNPDIGANFFAYADQDDVWMKIKLKKAVQWLESVPSDLPALYCSRTEYVDENLKHIAYSPDYGRPAIFANALVQNIASGNTMVFNAAARQLLQKAGKDADIPLHDWWTYMLVTGAGGVTHFDKSPTVFYRQHSNNLWGMNAGWRASLSRIQKLFEGRFKGWNERHIIALNGVTGLLTADAKKRIDLFSQCRVSSGLVERLMNFEKSGVYRQTFITNLGLRVAILFRKI</sequence>
<organism evidence="2">
    <name type="scientific">Polynucleobacter yangtzensis</name>
    <dbReference type="NCBI Taxonomy" id="1743159"/>
    <lineage>
        <taxon>Bacteria</taxon>
        <taxon>Pseudomonadati</taxon>
        <taxon>Pseudomonadota</taxon>
        <taxon>Betaproteobacteria</taxon>
        <taxon>Burkholderiales</taxon>
        <taxon>Burkholderiaceae</taxon>
        <taxon>Polynucleobacter</taxon>
    </lineage>
</organism>
<dbReference type="Pfam" id="PF00535">
    <property type="entry name" value="Glycos_transf_2"/>
    <property type="match status" value="1"/>
</dbReference>
<accession>A0A9C7FJE8</accession>
<dbReference type="InterPro" id="IPR029044">
    <property type="entry name" value="Nucleotide-diphossugar_trans"/>
</dbReference>
<evidence type="ECO:0000259" key="1">
    <source>
        <dbReference type="Pfam" id="PF00535"/>
    </source>
</evidence>
<evidence type="ECO:0000313" key="2">
    <source>
        <dbReference type="EMBL" id="BDT76518.1"/>
    </source>
</evidence>
<dbReference type="KEGG" id="pyt:PKF023_03210"/>
<dbReference type="EMBL" id="AP026973">
    <property type="protein sequence ID" value="BDT76518.1"/>
    <property type="molecule type" value="Genomic_DNA"/>
</dbReference>
<feature type="domain" description="Glycosyltransferase 2-like" evidence="1">
    <location>
        <begin position="3"/>
        <end position="89"/>
    </location>
</feature>
<keyword evidence="2" id="KW-0808">Transferase</keyword>